<dbReference type="GO" id="GO:0006825">
    <property type="term" value="P:copper ion transport"/>
    <property type="evidence" value="ECO:0007669"/>
    <property type="project" value="EnsemblFungi"/>
</dbReference>
<dbReference type="Gene3D" id="2.60.40.200">
    <property type="entry name" value="Superoxide dismutase, copper/zinc binding domain"/>
    <property type="match status" value="1"/>
</dbReference>
<dbReference type="SUPFAM" id="SSF49329">
    <property type="entry name" value="Cu,Zn superoxide dismutase-like"/>
    <property type="match status" value="1"/>
</dbReference>
<evidence type="ECO:0000256" key="4">
    <source>
        <dbReference type="ARBA" id="ARBA00023157"/>
    </source>
</evidence>
<accession>G0W5V6</accession>
<comment type="cofactor">
    <cofactor evidence="1">
        <name>Cu(2+)</name>
        <dbReference type="ChEBI" id="CHEBI:29036"/>
    </cofactor>
</comment>
<dbReference type="GO" id="GO:0005743">
    <property type="term" value="C:mitochondrial inner membrane"/>
    <property type="evidence" value="ECO:0007669"/>
    <property type="project" value="EnsemblFungi"/>
</dbReference>
<dbReference type="AlphaFoldDB" id="G0W5V6"/>
<dbReference type="HOGENOM" id="CLU_056632_0_0_1"/>
<organism evidence="6 7">
    <name type="scientific">Naumovozyma dairenensis (strain ATCC 10597 / BCRC 20456 / CBS 421 / NBRC 0211 / NRRL Y-12639)</name>
    <name type="common">Saccharomyces dairenensis</name>
    <dbReference type="NCBI Taxonomy" id="1071378"/>
    <lineage>
        <taxon>Eukaryota</taxon>
        <taxon>Fungi</taxon>
        <taxon>Dikarya</taxon>
        <taxon>Ascomycota</taxon>
        <taxon>Saccharomycotina</taxon>
        <taxon>Saccharomycetes</taxon>
        <taxon>Saccharomycetales</taxon>
        <taxon>Saccharomycetaceae</taxon>
        <taxon>Naumovozyma</taxon>
    </lineage>
</organism>
<dbReference type="GO" id="GO:0101031">
    <property type="term" value="C:protein folding chaperone complex"/>
    <property type="evidence" value="ECO:0007669"/>
    <property type="project" value="EnsemblFungi"/>
</dbReference>
<reference evidence="6 7" key="1">
    <citation type="journal article" date="2011" name="Proc. Natl. Acad. Sci. U.S.A.">
        <title>Evolutionary erosion of yeast sex chromosomes by mating-type switching accidents.</title>
        <authorList>
            <person name="Gordon J.L."/>
            <person name="Armisen D."/>
            <person name="Proux-Wera E."/>
            <person name="Oheigeartaigh S.S."/>
            <person name="Byrne K.P."/>
            <person name="Wolfe K.H."/>
        </authorList>
    </citation>
    <scope>NUCLEOTIDE SEQUENCE [LARGE SCALE GENOMIC DNA]</scope>
    <source>
        <strain evidence="7">ATCC 10597 / BCRC 20456 / CBS 421 / NBRC 0211 / NRRL Y-12639</strain>
    </source>
</reference>
<dbReference type="Gene3D" id="3.30.70.100">
    <property type="match status" value="1"/>
</dbReference>
<dbReference type="GO" id="GO:0019430">
    <property type="term" value="P:removal of superoxide radicals"/>
    <property type="evidence" value="ECO:0007669"/>
    <property type="project" value="EnsemblFungi"/>
</dbReference>
<sequence>MTAPTAPKTNLTPDSNDDYFEATYAIPMHCENCSNDIKKCLIEHIPQSEKVKDIKFNLEEQIMALNSAIAPSVVIKTLRSCGYDAIVRGAGNKPNMAAVSIMEIFKKYKDDTLLKSPVRGLVRIVQVSDNKTLFDFNVNGVPRPGKYFATLRECGDLSNGVESTGKVMKKFEEPIECKEQSDLDPKLFSGQLFLSSPIQVWELIGRSIVISKEKENEMEEPYEMCGIVARSAGIWENNKKVCACSGKTIWEERKDALANNIR</sequence>
<feature type="domain" description="HMA" evidence="5">
    <location>
        <begin position="24"/>
        <end position="84"/>
    </location>
</feature>
<dbReference type="EMBL" id="HE580268">
    <property type="protein sequence ID" value="CCD23167.1"/>
    <property type="molecule type" value="Genomic_DNA"/>
</dbReference>
<name>G0W5V6_NAUDC</name>
<dbReference type="Pfam" id="PF00403">
    <property type="entry name" value="HMA"/>
    <property type="match status" value="1"/>
</dbReference>
<dbReference type="KEGG" id="ndi:NDAI_0B01330"/>
<dbReference type="InterPro" id="IPR006121">
    <property type="entry name" value="HMA_dom"/>
</dbReference>
<evidence type="ECO:0000259" key="5">
    <source>
        <dbReference type="Pfam" id="PF00403"/>
    </source>
</evidence>
<evidence type="ECO:0000313" key="6">
    <source>
        <dbReference type="EMBL" id="CCD23167.1"/>
    </source>
</evidence>
<dbReference type="OMA" id="KNVWEER"/>
<gene>
    <name evidence="6" type="primary">NDAI0B01330</name>
    <name evidence="6" type="ordered locus">NDAI_0B01330</name>
</gene>
<keyword evidence="4" id="KW-1015">Disulfide bond</keyword>
<dbReference type="InterPro" id="IPR024134">
    <property type="entry name" value="SOD_Cu/Zn_/chaperone"/>
</dbReference>
<comment type="similarity">
    <text evidence="2">Belongs to the CCS1 family.</text>
</comment>
<dbReference type="STRING" id="1071378.G0W5V6"/>
<dbReference type="OrthoDB" id="666972at2759"/>
<dbReference type="eggNOG" id="KOG4656">
    <property type="taxonomic scope" value="Eukaryota"/>
</dbReference>
<evidence type="ECO:0000256" key="1">
    <source>
        <dbReference type="ARBA" id="ARBA00001973"/>
    </source>
</evidence>
<dbReference type="RefSeq" id="XP_003668410.1">
    <property type="nucleotide sequence ID" value="XM_003668362.1"/>
</dbReference>
<evidence type="ECO:0000256" key="3">
    <source>
        <dbReference type="ARBA" id="ARBA00016103"/>
    </source>
</evidence>
<dbReference type="GO" id="GO:0005634">
    <property type="term" value="C:nucleus"/>
    <property type="evidence" value="ECO:0007669"/>
    <property type="project" value="EnsemblFungi"/>
</dbReference>
<dbReference type="InterPro" id="IPR036163">
    <property type="entry name" value="HMA_dom_sf"/>
</dbReference>
<keyword evidence="7" id="KW-1185">Reference proteome</keyword>
<dbReference type="GO" id="GO:0005507">
    <property type="term" value="F:copper ion binding"/>
    <property type="evidence" value="ECO:0007669"/>
    <property type="project" value="InterPro"/>
</dbReference>
<proteinExistence type="inferred from homology"/>
<protein>
    <recommendedName>
        <fullName evidence="3">Superoxide dismutase 1 copper chaperone</fullName>
    </recommendedName>
</protein>
<evidence type="ECO:0000313" key="7">
    <source>
        <dbReference type="Proteomes" id="UP000000689"/>
    </source>
</evidence>
<dbReference type="GO" id="GO:1902693">
    <property type="term" value="C:superoxide dismutase complex"/>
    <property type="evidence" value="ECO:0007669"/>
    <property type="project" value="EnsemblFungi"/>
</dbReference>
<dbReference type="PANTHER" id="PTHR10003">
    <property type="entry name" value="SUPEROXIDE DISMUTASE CU-ZN -RELATED"/>
    <property type="match status" value="1"/>
</dbReference>
<dbReference type="CDD" id="cd00371">
    <property type="entry name" value="HMA"/>
    <property type="match status" value="1"/>
</dbReference>
<dbReference type="GO" id="GO:0016532">
    <property type="term" value="F:superoxide dismutase copper chaperone activity"/>
    <property type="evidence" value="ECO:0007669"/>
    <property type="project" value="EnsemblFungi"/>
</dbReference>
<dbReference type="InterPro" id="IPR036423">
    <property type="entry name" value="SOD-like_Cu/Zn_dom_sf"/>
</dbReference>
<evidence type="ECO:0000256" key="2">
    <source>
        <dbReference type="ARBA" id="ARBA00010636"/>
    </source>
</evidence>
<dbReference type="GO" id="GO:0005829">
    <property type="term" value="C:cytosol"/>
    <property type="evidence" value="ECO:0007669"/>
    <property type="project" value="EnsemblFungi"/>
</dbReference>
<dbReference type="Proteomes" id="UP000000689">
    <property type="component" value="Chromosome 2"/>
</dbReference>
<dbReference type="GeneID" id="11498001"/>
<dbReference type="SUPFAM" id="SSF55008">
    <property type="entry name" value="HMA, heavy metal-associated domain"/>
    <property type="match status" value="1"/>
</dbReference>